<dbReference type="AlphaFoldDB" id="C7QZW1"/>
<evidence type="ECO:0000313" key="2">
    <source>
        <dbReference type="EMBL" id="ACV09519.1"/>
    </source>
</evidence>
<dbReference type="eggNOG" id="ENOG5033P07">
    <property type="taxonomic scope" value="Bacteria"/>
</dbReference>
<name>C7QZW1_JONDD</name>
<dbReference type="KEGG" id="jde:Jden_1876"/>
<keyword evidence="1" id="KW-0472">Membrane</keyword>
<organism evidence="2 3">
    <name type="scientific">Jonesia denitrificans (strain ATCC 14870 / DSM 20603 / BCRC 15368 / CIP 55.134 / JCM 11481 / NBRC 15587 / NCTC 10816 / Prevot 55134)</name>
    <name type="common">Listeria denitrificans</name>
    <dbReference type="NCBI Taxonomy" id="471856"/>
    <lineage>
        <taxon>Bacteria</taxon>
        <taxon>Bacillati</taxon>
        <taxon>Actinomycetota</taxon>
        <taxon>Actinomycetes</taxon>
        <taxon>Micrococcales</taxon>
        <taxon>Jonesiaceae</taxon>
        <taxon>Jonesia</taxon>
    </lineage>
</organism>
<keyword evidence="1" id="KW-0812">Transmembrane</keyword>
<evidence type="ECO:0000313" key="3">
    <source>
        <dbReference type="Proteomes" id="UP000000628"/>
    </source>
</evidence>
<evidence type="ECO:0000256" key="1">
    <source>
        <dbReference type="SAM" id="Phobius"/>
    </source>
</evidence>
<feature type="transmembrane region" description="Helical" evidence="1">
    <location>
        <begin position="92"/>
        <end position="109"/>
    </location>
</feature>
<dbReference type="HOGENOM" id="CLU_1701917_0_0_11"/>
<feature type="transmembrane region" description="Helical" evidence="1">
    <location>
        <begin position="115"/>
        <end position="133"/>
    </location>
</feature>
<protein>
    <recommendedName>
        <fullName evidence="4">Integral membrane protein</fullName>
    </recommendedName>
</protein>
<accession>C7QZW1</accession>
<evidence type="ECO:0008006" key="4">
    <source>
        <dbReference type="Google" id="ProtNLM"/>
    </source>
</evidence>
<feature type="transmembrane region" description="Helical" evidence="1">
    <location>
        <begin position="25"/>
        <end position="46"/>
    </location>
</feature>
<dbReference type="Proteomes" id="UP000000628">
    <property type="component" value="Chromosome"/>
</dbReference>
<gene>
    <name evidence="2" type="ordered locus">Jden_1876</name>
</gene>
<feature type="transmembrane region" description="Helical" evidence="1">
    <location>
        <begin position="58"/>
        <end position="80"/>
    </location>
</feature>
<dbReference type="EMBL" id="CP001706">
    <property type="protein sequence ID" value="ACV09519.1"/>
    <property type="molecule type" value="Genomic_DNA"/>
</dbReference>
<keyword evidence="1" id="KW-1133">Transmembrane helix</keyword>
<sequence>MPGRLVRMPPATSAPSWWRTPRPGLVVALLIATGLEALALWGYTAIGAVSLMTGGAEHVGIAVALLVCSAGGAALMTASVKALGYAQAWSRGPLITIQLLAILVGVSLLQAGVTATGVTVIVWCVLVLVLLFSSEVTRFTGMRGPESRQGPTPG</sequence>
<reference evidence="2 3" key="1">
    <citation type="journal article" date="2009" name="Stand. Genomic Sci.">
        <title>Complete genome sequence of Jonesia denitrificans type strain (Prevot 55134).</title>
        <authorList>
            <person name="Pukall R."/>
            <person name="Gehrich-Schroter G."/>
            <person name="Lapidus A."/>
            <person name="Nolan M."/>
            <person name="Glavina Del Rio T."/>
            <person name="Lucas S."/>
            <person name="Chen F."/>
            <person name="Tice H."/>
            <person name="Pitluck S."/>
            <person name="Cheng J.F."/>
            <person name="Copeland A."/>
            <person name="Saunders E."/>
            <person name="Brettin T."/>
            <person name="Detter J.C."/>
            <person name="Bruce D."/>
            <person name="Goodwin L."/>
            <person name="Pati A."/>
            <person name="Ivanova N."/>
            <person name="Mavromatis K."/>
            <person name="Ovchinnikova G."/>
            <person name="Chen A."/>
            <person name="Palaniappan K."/>
            <person name="Land M."/>
            <person name="Hauser L."/>
            <person name="Chang Y.J."/>
            <person name="Jeffries C.D."/>
            <person name="Chain P."/>
            <person name="Goker M."/>
            <person name="Bristow J."/>
            <person name="Eisen J.A."/>
            <person name="Markowitz V."/>
            <person name="Hugenholtz P."/>
            <person name="Kyrpides N.C."/>
            <person name="Klenk H.P."/>
            <person name="Han C."/>
        </authorList>
    </citation>
    <scope>NUCLEOTIDE SEQUENCE [LARGE SCALE GENOMIC DNA]</scope>
    <source>
        <strain evidence="3">ATCC 14870 / DSM 20603 / BCRC 15368 / CIP 55.134 / JCM 11481 / NBRC 15587 / NCTC 10816 / Prevot 55134</strain>
    </source>
</reference>
<proteinExistence type="predicted"/>
<keyword evidence="3" id="KW-1185">Reference proteome</keyword>